<proteinExistence type="predicted"/>
<protein>
    <submittedName>
        <fullName evidence="1">Uncharacterized protein</fullName>
    </submittedName>
</protein>
<evidence type="ECO:0000313" key="1">
    <source>
        <dbReference type="EMBL" id="AYV77525.1"/>
    </source>
</evidence>
<name>A0A3G4ZRN2_9VIRU</name>
<sequence>MEKIVSEIVQKNKSSVIRLKYYPVIDRKNHCIIAGSIDSGKFQKYISEKKKQANNNMISVEQKFVEFSIRDMIAQNNMTTHEIKYFRRRQYILDTQDKNPNQTIILEINDIGDESDIPHVTDYHNISRFQETSYTCCCDNFVVWKERKYLDKNSESEIFALVEINIKNITESISILEKEISCFSKFKI</sequence>
<gene>
    <name evidence="1" type="ORF">Dasosvirus5_4</name>
</gene>
<organism evidence="1">
    <name type="scientific">Dasosvirus sp</name>
    <dbReference type="NCBI Taxonomy" id="2487764"/>
    <lineage>
        <taxon>Viruses</taxon>
        <taxon>Varidnaviria</taxon>
        <taxon>Bamfordvirae</taxon>
        <taxon>Nucleocytoviricota</taxon>
        <taxon>Megaviricetes</taxon>
        <taxon>Imitervirales</taxon>
        <taxon>Mimiviridae</taxon>
        <taxon>Klosneuvirinae</taxon>
    </lineage>
</organism>
<dbReference type="EMBL" id="MK072046">
    <property type="protein sequence ID" value="AYV77525.1"/>
    <property type="molecule type" value="Genomic_DNA"/>
</dbReference>
<reference evidence="1" key="1">
    <citation type="submission" date="2018-10" db="EMBL/GenBank/DDBJ databases">
        <title>Hidden diversity of soil giant viruses.</title>
        <authorList>
            <person name="Schulz F."/>
            <person name="Alteio L."/>
            <person name="Goudeau D."/>
            <person name="Ryan E.M."/>
            <person name="Malmstrom R.R."/>
            <person name="Blanchard J."/>
            <person name="Woyke T."/>
        </authorList>
    </citation>
    <scope>NUCLEOTIDE SEQUENCE</scope>
    <source>
        <strain evidence="1">DSV1</strain>
    </source>
</reference>
<accession>A0A3G4ZRN2</accession>